<evidence type="ECO:0000313" key="7">
    <source>
        <dbReference type="Proteomes" id="UP000321569"/>
    </source>
</evidence>
<comment type="catalytic activity">
    <reaction evidence="1 5">
        <text>3-dehydroquinate = 3-dehydroshikimate + H2O</text>
        <dbReference type="Rhea" id="RHEA:21096"/>
        <dbReference type="ChEBI" id="CHEBI:15377"/>
        <dbReference type="ChEBI" id="CHEBI:16630"/>
        <dbReference type="ChEBI" id="CHEBI:32364"/>
        <dbReference type="EC" id="4.2.1.10"/>
    </reaction>
</comment>
<dbReference type="AlphaFoldDB" id="A0A512PNH3"/>
<evidence type="ECO:0000256" key="1">
    <source>
        <dbReference type="ARBA" id="ARBA00001864"/>
    </source>
</evidence>
<keyword evidence="3 5" id="KW-0456">Lyase</keyword>
<dbReference type="GO" id="GO:0009073">
    <property type="term" value="P:aromatic amino acid family biosynthetic process"/>
    <property type="evidence" value="ECO:0007669"/>
    <property type="project" value="UniProtKB-KW"/>
</dbReference>
<dbReference type="NCBIfam" id="TIGR01093">
    <property type="entry name" value="aroD"/>
    <property type="match status" value="1"/>
</dbReference>
<evidence type="ECO:0000256" key="4">
    <source>
        <dbReference type="ARBA" id="ARBA00023270"/>
    </source>
</evidence>
<evidence type="ECO:0000256" key="3">
    <source>
        <dbReference type="ARBA" id="ARBA00023239"/>
    </source>
</evidence>
<dbReference type="UniPathway" id="UPA00053">
    <property type="reaction ID" value="UER00086"/>
</dbReference>
<dbReference type="InterPro" id="IPR050146">
    <property type="entry name" value="Type-I_3-dehydroquinase"/>
</dbReference>
<gene>
    <name evidence="5 6" type="primary">aroD</name>
    <name evidence="6" type="ORF">LRA02_15980</name>
</gene>
<dbReference type="SUPFAM" id="SSF51569">
    <property type="entry name" value="Aldolase"/>
    <property type="match status" value="1"/>
</dbReference>
<dbReference type="EC" id="4.2.1.10" evidence="5"/>
<keyword evidence="5" id="KW-0028">Amino-acid biosynthesis</keyword>
<dbReference type="GO" id="GO:0003855">
    <property type="term" value="F:3-dehydroquinate dehydratase activity"/>
    <property type="evidence" value="ECO:0007669"/>
    <property type="project" value="UniProtKB-UniRule"/>
</dbReference>
<reference evidence="6 7" key="1">
    <citation type="submission" date="2019-07" db="EMBL/GenBank/DDBJ databases">
        <title>Whole genome shotgun sequence of Lactobacillus rapi NBRC 109618.</title>
        <authorList>
            <person name="Hosoyama A."/>
            <person name="Uohara A."/>
            <person name="Ohji S."/>
            <person name="Ichikawa N."/>
        </authorList>
    </citation>
    <scope>NUCLEOTIDE SEQUENCE [LARGE SCALE GENOMIC DNA]</scope>
    <source>
        <strain evidence="6 7">NBRC 109618</strain>
    </source>
</reference>
<feature type="binding site" evidence="5">
    <location>
        <position position="237"/>
    </location>
    <ligand>
        <name>3-dehydroquinate</name>
        <dbReference type="ChEBI" id="CHEBI:32364"/>
    </ligand>
</feature>
<dbReference type="PANTHER" id="PTHR43699:SF1">
    <property type="entry name" value="3-DEHYDROQUINATE DEHYDRATASE"/>
    <property type="match status" value="1"/>
</dbReference>
<accession>A0A512PNH3</accession>
<feature type="binding site" evidence="5">
    <location>
        <position position="84"/>
    </location>
    <ligand>
        <name>3-dehydroquinate</name>
        <dbReference type="ChEBI" id="CHEBI:32364"/>
    </ligand>
</feature>
<dbReference type="InterPro" id="IPR001381">
    <property type="entry name" value="DHquinase_I"/>
</dbReference>
<comment type="similarity">
    <text evidence="5">Belongs to the type-I 3-dehydroquinase family.</text>
</comment>
<protein>
    <recommendedName>
        <fullName evidence="5">3-dehydroquinate dehydratase</fullName>
        <shortName evidence="5">3-dehydroquinase</shortName>
        <ecNumber evidence="5">4.2.1.10</ecNumber>
    </recommendedName>
    <alternativeName>
        <fullName evidence="5">Type I DHQase</fullName>
    </alternativeName>
    <alternativeName>
        <fullName evidence="5">Type I dehydroquinase</fullName>
        <shortName evidence="5">DHQ1</shortName>
    </alternativeName>
</protein>
<dbReference type="GO" id="GO:0009423">
    <property type="term" value="P:chorismate biosynthetic process"/>
    <property type="evidence" value="ECO:0007669"/>
    <property type="project" value="UniProtKB-UniRule"/>
</dbReference>
<comment type="pathway">
    <text evidence="5">Metabolic intermediate biosynthesis; chorismate biosynthesis; chorismate from D-erythrose 4-phosphate and phosphoenolpyruvate: step 3/7.</text>
</comment>
<dbReference type="PROSITE" id="PS01028">
    <property type="entry name" value="DEHYDROQUINASE_I"/>
    <property type="match status" value="1"/>
</dbReference>
<organism evidence="6 7">
    <name type="scientific">Lentilactobacillus rapi</name>
    <dbReference type="NCBI Taxonomy" id="481723"/>
    <lineage>
        <taxon>Bacteria</taxon>
        <taxon>Bacillati</taxon>
        <taxon>Bacillota</taxon>
        <taxon>Bacilli</taxon>
        <taxon>Lactobacillales</taxon>
        <taxon>Lactobacillaceae</taxon>
        <taxon>Lentilactobacillus</taxon>
    </lineage>
</organism>
<evidence type="ECO:0000313" key="6">
    <source>
        <dbReference type="EMBL" id="GEP72730.1"/>
    </source>
</evidence>
<comment type="function">
    <text evidence="5">Involved in the third step of the chorismate pathway, which leads to the biosynthesis of aromatic amino acids. Catalyzes the cis-dehydration of 3-dehydroquinate (DHQ) and introduces the first double bond of the aromatic ring to yield 3-dehydroshikimate.</text>
</comment>
<proteinExistence type="inferred from homology"/>
<dbReference type="Pfam" id="PF01487">
    <property type="entry name" value="DHquinase_I"/>
    <property type="match status" value="1"/>
</dbReference>
<evidence type="ECO:0000256" key="2">
    <source>
        <dbReference type="ARBA" id="ARBA00023141"/>
    </source>
</evidence>
<comment type="subunit">
    <text evidence="5">Homodimer.</text>
</comment>
<dbReference type="PANTHER" id="PTHR43699">
    <property type="entry name" value="3-DEHYDROQUINATE DEHYDRATASE"/>
    <property type="match status" value="1"/>
</dbReference>
<dbReference type="GO" id="GO:0046279">
    <property type="term" value="P:3,4-dihydroxybenzoate biosynthetic process"/>
    <property type="evidence" value="ECO:0007669"/>
    <property type="project" value="UniProtKB-ARBA"/>
</dbReference>
<name>A0A512PNH3_9LACO</name>
<dbReference type="EMBL" id="BKAM01000030">
    <property type="protein sequence ID" value="GEP72730.1"/>
    <property type="molecule type" value="Genomic_DNA"/>
</dbReference>
<dbReference type="OrthoDB" id="9813659at2"/>
<feature type="binding site" evidence="5">
    <location>
        <position position="214"/>
    </location>
    <ligand>
        <name>3-dehydroquinate</name>
        <dbReference type="ChEBI" id="CHEBI:32364"/>
    </ligand>
</feature>
<dbReference type="Proteomes" id="UP000321569">
    <property type="component" value="Unassembled WGS sequence"/>
</dbReference>
<keyword evidence="4 5" id="KW-0704">Schiff base</keyword>
<feature type="active site" description="Proton donor/acceptor" evidence="5">
    <location>
        <position position="145"/>
    </location>
</feature>
<dbReference type="CDD" id="cd00502">
    <property type="entry name" value="DHQase_I"/>
    <property type="match status" value="1"/>
</dbReference>
<dbReference type="InterPro" id="IPR013785">
    <property type="entry name" value="Aldolase_TIM"/>
</dbReference>
<dbReference type="InterPro" id="IPR018508">
    <property type="entry name" value="3-dehydroquinate_DH_AS"/>
</dbReference>
<feature type="binding site" evidence="5">
    <location>
        <position position="233"/>
    </location>
    <ligand>
        <name>3-dehydroquinate</name>
        <dbReference type="ChEBI" id="CHEBI:32364"/>
    </ligand>
</feature>
<comment type="caution">
    <text evidence="5">Lacks conserved residue(s) required for the propagation of feature annotation.</text>
</comment>
<feature type="active site" description="Schiff-base intermediate with substrate" evidence="5">
    <location>
        <position position="172"/>
    </location>
</feature>
<dbReference type="Gene3D" id="3.20.20.70">
    <property type="entry name" value="Aldolase class I"/>
    <property type="match status" value="1"/>
</dbReference>
<dbReference type="HAMAP" id="MF_00214">
    <property type="entry name" value="AroD"/>
    <property type="match status" value="1"/>
</dbReference>
<sequence>MSGKVTVKQTIFQTGTTQLAVPITATTAQAVLTAAQTIKAAKPDVVEWRLDFFKPALTDHSLTQATALKLRKLLGKIVLLTTFRTTHEGGNQPVSDDAYFQLYDWLIQNQLTDMVDIELNHDPNRVASLIQSAHDHHIVVILSNHDFTATPAEAELVDRLTQMQDQHADIGKIAVMPQKPEDVTTLLKATRTASERLKIPIITMSMGELGKITRISGRQTGSVLSFATVGQASAPGQIPIEALRREMNTTESKN</sequence>
<evidence type="ECO:0000256" key="5">
    <source>
        <dbReference type="HAMAP-Rule" id="MF_00214"/>
    </source>
</evidence>
<feature type="binding site" evidence="5">
    <location>
        <begin position="47"/>
        <end position="49"/>
    </location>
    <ligand>
        <name>3-dehydroquinate</name>
        <dbReference type="ChEBI" id="CHEBI:32364"/>
    </ligand>
</feature>
<dbReference type="STRING" id="1423795.FD12_GL001618"/>
<dbReference type="GO" id="GO:0008652">
    <property type="term" value="P:amino acid biosynthetic process"/>
    <property type="evidence" value="ECO:0007669"/>
    <property type="project" value="UniProtKB-KW"/>
</dbReference>
<dbReference type="RefSeq" id="WP_056981710.1">
    <property type="nucleotide sequence ID" value="NZ_BKAM01000030.1"/>
</dbReference>
<comment type="caution">
    <text evidence="6">The sequence shown here is derived from an EMBL/GenBank/DDBJ whole genome shotgun (WGS) entry which is preliminary data.</text>
</comment>
<keyword evidence="2 5" id="KW-0057">Aromatic amino acid biosynthesis</keyword>
<dbReference type="FunFam" id="3.20.20.70:FF:000047">
    <property type="entry name" value="3-dehydroquinate dehydratase"/>
    <property type="match status" value="1"/>
</dbReference>